<keyword evidence="3" id="KW-1185">Reference proteome</keyword>
<dbReference type="Proteomes" id="UP000574133">
    <property type="component" value="Unassembled WGS sequence"/>
</dbReference>
<sequence length="129" mass="14935">MTNYRGSIRKTLVLSIWFTLLAALQLALNIRDDRIVFVILYSVMLVVFAVLLILTALDLILKDTTTMQVQVIQTRRDIIKVLKPNGRKRRIRVVSDEAGQYREGQQLELTLTRRIRQVLEVKQLAEGEK</sequence>
<organism evidence="2 3">
    <name type="scientific">Cohnella lubricantis</name>
    <dbReference type="NCBI Taxonomy" id="2163172"/>
    <lineage>
        <taxon>Bacteria</taxon>
        <taxon>Bacillati</taxon>
        <taxon>Bacillota</taxon>
        <taxon>Bacilli</taxon>
        <taxon>Bacillales</taxon>
        <taxon>Paenibacillaceae</taxon>
        <taxon>Cohnella</taxon>
    </lineage>
</organism>
<dbReference type="AlphaFoldDB" id="A0A841TAI9"/>
<protein>
    <submittedName>
        <fullName evidence="2">Uncharacterized protein</fullName>
    </submittedName>
</protein>
<comment type="caution">
    <text evidence="2">The sequence shown here is derived from an EMBL/GenBank/DDBJ whole genome shotgun (WGS) entry which is preliminary data.</text>
</comment>
<feature type="transmembrane region" description="Helical" evidence="1">
    <location>
        <begin position="12"/>
        <end position="30"/>
    </location>
</feature>
<feature type="transmembrane region" description="Helical" evidence="1">
    <location>
        <begin position="36"/>
        <end position="61"/>
    </location>
</feature>
<evidence type="ECO:0000313" key="2">
    <source>
        <dbReference type="EMBL" id="MBB6677049.1"/>
    </source>
</evidence>
<dbReference type="EMBL" id="JACJVN010000026">
    <property type="protein sequence ID" value="MBB6677049.1"/>
    <property type="molecule type" value="Genomic_DNA"/>
</dbReference>
<accession>A0A841TAI9</accession>
<proteinExistence type="predicted"/>
<keyword evidence="1" id="KW-0812">Transmembrane</keyword>
<keyword evidence="1" id="KW-1133">Transmembrane helix</keyword>
<reference evidence="2 3" key="1">
    <citation type="submission" date="2020-08" db="EMBL/GenBank/DDBJ databases">
        <title>Cohnella phylogeny.</title>
        <authorList>
            <person name="Dunlap C."/>
        </authorList>
    </citation>
    <scope>NUCLEOTIDE SEQUENCE [LARGE SCALE GENOMIC DNA]</scope>
    <source>
        <strain evidence="2 3">DSM 103658</strain>
    </source>
</reference>
<keyword evidence="1" id="KW-0472">Membrane</keyword>
<evidence type="ECO:0000313" key="3">
    <source>
        <dbReference type="Proteomes" id="UP000574133"/>
    </source>
</evidence>
<name>A0A841TAI9_9BACL</name>
<dbReference type="RefSeq" id="WP_185178338.1">
    <property type="nucleotide sequence ID" value="NZ_CBCSEP010000021.1"/>
</dbReference>
<gene>
    <name evidence="2" type="ORF">H4Q31_06860</name>
</gene>
<evidence type="ECO:0000256" key="1">
    <source>
        <dbReference type="SAM" id="Phobius"/>
    </source>
</evidence>